<organism evidence="3 4">
    <name type="scientific">Cupriavidus pampae</name>
    <dbReference type="NCBI Taxonomy" id="659251"/>
    <lineage>
        <taxon>Bacteria</taxon>
        <taxon>Pseudomonadati</taxon>
        <taxon>Pseudomonadota</taxon>
        <taxon>Betaproteobacteria</taxon>
        <taxon>Burkholderiales</taxon>
        <taxon>Burkholderiaceae</taxon>
        <taxon>Cupriavidus</taxon>
    </lineage>
</organism>
<dbReference type="Proteomes" id="UP000706525">
    <property type="component" value="Unassembled WGS sequence"/>
</dbReference>
<name>A0ABM8WWN1_9BURK</name>
<sequence length="421" mass="43085">MLAPMKPVLRRILWLGLALVALAGAGAAIRLDRWHVPDPIPSAIGAPADVAIGPTGQDQTDALQSALDNLQLGQRLMLSPGTYSVSRVLTVSREQVVISGYGATFVATNPDQQAIVMNGRNSTLVGLTLRGVGTQRLETATSAKVVVDGEGIQVLDVTIQGGASAGIFVSRGSSIALIGDKVSGTLADGIHITGGSHDVLVQDSSVTATGDDMVGIVSYERDGAPTRNIYVTGNYLAGNAWGRGVAVVGSADVTVVGNWVEGVQKAAAIMVAQEDGYRTMDPTNVLIASNMIADDQNATQPGNSRMATGHAAIDVNTGSGSVRGIQVIGNQITRTRFDGFRAQGNICGAGIGNNRFGAIGGTPIALLYRNCTAEQFTCGGNTLDGAALPVPSGCSGGGATQVAGADASRLPQVRSSLRRAP</sequence>
<evidence type="ECO:0000313" key="4">
    <source>
        <dbReference type="Proteomes" id="UP000706525"/>
    </source>
</evidence>
<accession>A0ABM8WWN1</accession>
<dbReference type="InterPro" id="IPR006626">
    <property type="entry name" value="PbH1"/>
</dbReference>
<dbReference type="SUPFAM" id="SSF51126">
    <property type="entry name" value="Pectin lyase-like"/>
    <property type="match status" value="1"/>
</dbReference>
<dbReference type="Pfam" id="PF13229">
    <property type="entry name" value="Beta_helix"/>
    <property type="match status" value="1"/>
</dbReference>
<evidence type="ECO:0000259" key="2">
    <source>
        <dbReference type="Pfam" id="PF13229"/>
    </source>
</evidence>
<feature type="region of interest" description="Disordered" evidence="1">
    <location>
        <begin position="401"/>
        <end position="421"/>
    </location>
</feature>
<proteinExistence type="predicted"/>
<dbReference type="EMBL" id="CAJZAG010000004">
    <property type="protein sequence ID" value="CAG9171945.1"/>
    <property type="molecule type" value="Genomic_DNA"/>
</dbReference>
<gene>
    <name evidence="3" type="ORF">LMG32289_02522</name>
</gene>
<feature type="domain" description="Right handed beta helix" evidence="2">
    <location>
        <begin position="114"/>
        <end position="270"/>
    </location>
</feature>
<dbReference type="InterPro" id="IPR039448">
    <property type="entry name" value="Beta_helix"/>
</dbReference>
<evidence type="ECO:0000313" key="3">
    <source>
        <dbReference type="EMBL" id="CAG9171945.1"/>
    </source>
</evidence>
<dbReference type="InterPro" id="IPR012334">
    <property type="entry name" value="Pectin_lyas_fold"/>
</dbReference>
<dbReference type="Gene3D" id="2.160.20.10">
    <property type="entry name" value="Single-stranded right-handed beta-helix, Pectin lyase-like"/>
    <property type="match status" value="1"/>
</dbReference>
<dbReference type="SMART" id="SM00710">
    <property type="entry name" value="PbH1"/>
    <property type="match status" value="6"/>
</dbReference>
<keyword evidence="4" id="KW-1185">Reference proteome</keyword>
<comment type="caution">
    <text evidence="3">The sequence shown here is derived from an EMBL/GenBank/DDBJ whole genome shotgun (WGS) entry which is preliminary data.</text>
</comment>
<reference evidence="3 4" key="1">
    <citation type="submission" date="2021-08" db="EMBL/GenBank/DDBJ databases">
        <authorList>
            <person name="Peeters C."/>
        </authorList>
    </citation>
    <scope>NUCLEOTIDE SEQUENCE [LARGE SCALE GENOMIC DNA]</scope>
    <source>
        <strain evidence="3 4">LMG 32289</strain>
    </source>
</reference>
<protein>
    <recommendedName>
        <fullName evidence="2">Right handed beta helix domain-containing protein</fullName>
    </recommendedName>
</protein>
<evidence type="ECO:0000256" key="1">
    <source>
        <dbReference type="SAM" id="MobiDB-lite"/>
    </source>
</evidence>
<dbReference type="InterPro" id="IPR011050">
    <property type="entry name" value="Pectin_lyase_fold/virulence"/>
</dbReference>